<name>A0ABV5D0W0_9ACTN</name>
<organism evidence="1 2">
    <name type="scientific">Polymorphospora lycopeni</name>
    <dbReference type="NCBI Taxonomy" id="3140240"/>
    <lineage>
        <taxon>Bacteria</taxon>
        <taxon>Bacillati</taxon>
        <taxon>Actinomycetota</taxon>
        <taxon>Actinomycetes</taxon>
        <taxon>Micromonosporales</taxon>
        <taxon>Micromonosporaceae</taxon>
        <taxon>Polymorphospora</taxon>
    </lineage>
</organism>
<evidence type="ECO:0000313" key="1">
    <source>
        <dbReference type="EMBL" id="MFB6396618.1"/>
    </source>
</evidence>
<sequence length="237" mass="25265">MTLPGYLDGYQPPVDASVLVDATAWLDDPVFWPALLWSVGGSPTAVEGFDVDPADVDAMLSEMDRPDRWPVVSLHLGDGHLAHLVWRNFPDESGQDYLVTLPDVDEPVLVAALEGNFRGPALSWRELATVAAGAGSAPDAARRLLVLLPAIGDAHLPAQATEVVAGALAALGCHRRQAEIADELLAASERFWGAIEWGDRDGVPVCLGSHSDRGFGRPLAELRSIARAFQGRPAGPR</sequence>
<accession>A0ABV5D0W0</accession>
<reference evidence="1 2" key="1">
    <citation type="submission" date="2024-04" db="EMBL/GenBank/DDBJ databases">
        <title>Polymorphospora sp. isolated from Baiyangdian Lake in Xiong'an New Area.</title>
        <authorList>
            <person name="Zhang X."/>
            <person name="Liu J."/>
        </authorList>
    </citation>
    <scope>NUCLEOTIDE SEQUENCE [LARGE SCALE GENOMIC DNA]</scope>
    <source>
        <strain evidence="1 2">2-325</strain>
    </source>
</reference>
<gene>
    <name evidence="1" type="ORF">AAFH96_26460</name>
</gene>
<protein>
    <submittedName>
        <fullName evidence="1">Uncharacterized protein</fullName>
    </submittedName>
</protein>
<proteinExistence type="predicted"/>
<comment type="caution">
    <text evidence="1">The sequence shown here is derived from an EMBL/GenBank/DDBJ whole genome shotgun (WGS) entry which is preliminary data.</text>
</comment>
<keyword evidence="2" id="KW-1185">Reference proteome</keyword>
<dbReference type="RefSeq" id="WP_364213941.1">
    <property type="nucleotide sequence ID" value="NZ_JBCGDC010000100.1"/>
</dbReference>
<dbReference type="EMBL" id="JBCGDC010000100">
    <property type="protein sequence ID" value="MFB6396618.1"/>
    <property type="molecule type" value="Genomic_DNA"/>
</dbReference>
<dbReference type="Proteomes" id="UP001582793">
    <property type="component" value="Unassembled WGS sequence"/>
</dbReference>
<evidence type="ECO:0000313" key="2">
    <source>
        <dbReference type="Proteomes" id="UP001582793"/>
    </source>
</evidence>